<dbReference type="OrthoDB" id="3192989at2759"/>
<evidence type="ECO:0000313" key="2">
    <source>
        <dbReference type="EMBL" id="KAG2111893.1"/>
    </source>
</evidence>
<gene>
    <name evidence="2" type="ORF">F5147DRAFT_744600</name>
</gene>
<dbReference type="InterPro" id="IPR040521">
    <property type="entry name" value="KDZ"/>
</dbReference>
<name>A0A9P7FA91_9AGAM</name>
<sequence length="573" mass="65707">MAKHSKIQSQNDYLRQWLPRQESYLHHLLDREAPPEDRRCIICQQDGVYKCQDCLGEPLYCTGCCRSQHCSNPFHWISQWNGRFFERSCLAHVGLIIHLGHDGKQCPVVTDRWNLFEEDEPEDLLEPEDLPFVSGPEFQPKENTMVIVDKSGVHCLKIFPFPASFNRPKTVFTFRVLNDFLLDSLECGTSAMNYYSKLRRMTSSMFPHLVPDRYRELMRVARQWRQLKTMKWHGFGHCSDNPSTGELALCCPACPQPGINVLLSEDESLDDDPSWKYTWSFVMDGNFKAEHLHPIKPFDEGWLSDGLGFMVGKDRYKMHLAEAADTVEKSSCNNHQAVNQANAARHKLESTGIGGVACARHGCFVPHSMVDFQKGERQATSTIKHSRASWHNMEGITRAVTFYDINCQYNKHFRVRVDRSRFLEMAPQLTIIPGIGLWHIHGHQDSCYVRYASNFIEGIGRIDGEIMETLWARLNLISPAARGMSSPHRKECLDYQMNDSNFCKMICMKRTLCRKYKLARNGISETPSKKEIELRLLEEGNARNAAPSRRSVATWISTGLAIEEAQIALLIEV</sequence>
<dbReference type="PANTHER" id="PTHR33096:SF1">
    <property type="entry name" value="CXC1-LIKE CYSTEINE CLUSTER ASSOCIATED WITH KDZ TRANSPOSASES DOMAIN-CONTAINING PROTEIN"/>
    <property type="match status" value="1"/>
</dbReference>
<dbReference type="Proteomes" id="UP000823399">
    <property type="component" value="Unassembled WGS sequence"/>
</dbReference>
<dbReference type="GeneID" id="64701946"/>
<keyword evidence="3" id="KW-1185">Reference proteome</keyword>
<protein>
    <recommendedName>
        <fullName evidence="1">CxC2-like cysteine cluster KDZ transposase-associated domain-containing protein</fullName>
    </recommendedName>
</protein>
<dbReference type="RefSeq" id="XP_041294950.1">
    <property type="nucleotide sequence ID" value="XM_041439687.1"/>
</dbReference>
<feature type="domain" description="CxC2-like cysteine cluster KDZ transposase-associated" evidence="1">
    <location>
        <begin position="155"/>
        <end position="204"/>
    </location>
</feature>
<comment type="caution">
    <text evidence="2">The sequence shown here is derived from an EMBL/GenBank/DDBJ whole genome shotgun (WGS) entry which is preliminary data.</text>
</comment>
<reference evidence="2" key="1">
    <citation type="journal article" date="2020" name="New Phytol.">
        <title>Comparative genomics reveals dynamic genome evolution in host specialist ectomycorrhizal fungi.</title>
        <authorList>
            <person name="Lofgren L.A."/>
            <person name="Nguyen N.H."/>
            <person name="Vilgalys R."/>
            <person name="Ruytinx J."/>
            <person name="Liao H.L."/>
            <person name="Branco S."/>
            <person name="Kuo A."/>
            <person name="LaButti K."/>
            <person name="Lipzen A."/>
            <person name="Andreopoulos W."/>
            <person name="Pangilinan J."/>
            <person name="Riley R."/>
            <person name="Hundley H."/>
            <person name="Na H."/>
            <person name="Barry K."/>
            <person name="Grigoriev I.V."/>
            <person name="Stajich J.E."/>
            <person name="Kennedy P.G."/>
        </authorList>
    </citation>
    <scope>NUCLEOTIDE SEQUENCE</scope>
    <source>
        <strain evidence="2">FC423</strain>
    </source>
</reference>
<dbReference type="EMBL" id="JABBWM010000016">
    <property type="protein sequence ID" value="KAG2111893.1"/>
    <property type="molecule type" value="Genomic_DNA"/>
</dbReference>
<accession>A0A9P7FA91</accession>
<evidence type="ECO:0000259" key="1">
    <source>
        <dbReference type="Pfam" id="PF18803"/>
    </source>
</evidence>
<evidence type="ECO:0000313" key="3">
    <source>
        <dbReference type="Proteomes" id="UP000823399"/>
    </source>
</evidence>
<organism evidence="2 3">
    <name type="scientific">Suillus discolor</name>
    <dbReference type="NCBI Taxonomy" id="1912936"/>
    <lineage>
        <taxon>Eukaryota</taxon>
        <taxon>Fungi</taxon>
        <taxon>Dikarya</taxon>
        <taxon>Basidiomycota</taxon>
        <taxon>Agaricomycotina</taxon>
        <taxon>Agaricomycetes</taxon>
        <taxon>Agaricomycetidae</taxon>
        <taxon>Boletales</taxon>
        <taxon>Suillineae</taxon>
        <taxon>Suillaceae</taxon>
        <taxon>Suillus</taxon>
    </lineage>
</organism>
<dbReference type="Pfam" id="PF18758">
    <property type="entry name" value="KDZ"/>
    <property type="match status" value="1"/>
</dbReference>
<dbReference type="PANTHER" id="PTHR33096">
    <property type="entry name" value="CXC2 DOMAIN-CONTAINING PROTEIN"/>
    <property type="match status" value="1"/>
</dbReference>
<dbReference type="AlphaFoldDB" id="A0A9P7FA91"/>
<dbReference type="Pfam" id="PF18803">
    <property type="entry name" value="CxC2"/>
    <property type="match status" value="1"/>
</dbReference>
<dbReference type="InterPro" id="IPR041457">
    <property type="entry name" value="CxC2_KDZ-assoc"/>
</dbReference>
<proteinExistence type="predicted"/>